<protein>
    <submittedName>
        <fullName evidence="1">Uncharacterized protein</fullName>
    </submittedName>
</protein>
<proteinExistence type="predicted"/>
<evidence type="ECO:0000313" key="1">
    <source>
        <dbReference type="EMBL" id="EEP20812.1"/>
    </source>
</evidence>
<dbReference type="EMBL" id="ABYS02000009">
    <property type="protein sequence ID" value="EEP20812.1"/>
    <property type="molecule type" value="Genomic_DNA"/>
</dbReference>
<dbReference type="eggNOG" id="ENOG5031MB1">
    <property type="taxonomic scope" value="Bacteria"/>
</dbReference>
<dbReference type="STRING" id="1683.Bang102_000115"/>
<keyword evidence="2" id="KW-1185">Reference proteome</keyword>
<dbReference type="HOGENOM" id="CLU_2056782_0_0_11"/>
<organism evidence="1 2">
    <name type="scientific">Bifidobacterium angulatum DSM 20098 = JCM 7096</name>
    <dbReference type="NCBI Taxonomy" id="518635"/>
    <lineage>
        <taxon>Bacteria</taxon>
        <taxon>Bacillati</taxon>
        <taxon>Actinomycetota</taxon>
        <taxon>Actinomycetes</taxon>
        <taxon>Bifidobacteriales</taxon>
        <taxon>Bifidobacteriaceae</taxon>
        <taxon>Bifidobacterium</taxon>
    </lineage>
</organism>
<gene>
    <name evidence="1" type="ORF">BIFANG_03385</name>
</gene>
<reference evidence="1" key="1">
    <citation type="submission" date="2009-04" db="EMBL/GenBank/DDBJ databases">
        <authorList>
            <person name="Weinstock G."/>
            <person name="Sodergren E."/>
            <person name="Clifton S."/>
            <person name="Fulton L."/>
            <person name="Fulton B."/>
            <person name="Courtney L."/>
            <person name="Fronick C."/>
            <person name="Harrison M."/>
            <person name="Strong C."/>
            <person name="Farmer C."/>
            <person name="Delahaunty K."/>
            <person name="Markovic C."/>
            <person name="Hall O."/>
            <person name="Minx P."/>
            <person name="Tomlinson C."/>
            <person name="Mitreva M."/>
            <person name="Nelson J."/>
            <person name="Hou S."/>
            <person name="Wollam A."/>
            <person name="Pepin K.H."/>
            <person name="Johnson M."/>
            <person name="Bhonagiri V."/>
            <person name="Nash W.E."/>
            <person name="Warren W."/>
            <person name="Chinwalla A."/>
            <person name="Mardis E.R."/>
            <person name="Wilson R.K."/>
        </authorList>
    </citation>
    <scope>NUCLEOTIDE SEQUENCE [LARGE SCALE GENOMIC DNA]</scope>
    <source>
        <strain evidence="1">DSM 20098</strain>
    </source>
</reference>
<dbReference type="Proteomes" id="UP000006408">
    <property type="component" value="Unassembled WGS sequence"/>
</dbReference>
<comment type="caution">
    <text evidence="1">The sequence shown here is derived from an EMBL/GenBank/DDBJ whole genome shotgun (WGS) entry which is preliminary data.</text>
</comment>
<evidence type="ECO:0000313" key="2">
    <source>
        <dbReference type="Proteomes" id="UP000006408"/>
    </source>
</evidence>
<name>C4FGB6_9BIFI</name>
<dbReference type="PATRIC" id="fig|518635.7.peg.1242"/>
<sequence length="119" mass="12727">MRVNRYGRKGLMSEQDKLDEAVEHAVEVAANKSAEKEIRELSDFESAIDETLATGYLDDTLTVTDADGVAQVLPVLDSEPISHLVKGLEDVGGSANVFVHTADGVVALSVVECNPNAEE</sequence>
<accession>C4FGB6</accession>
<dbReference type="AlphaFoldDB" id="C4FGB6"/>